<dbReference type="Gene3D" id="3.40.630.10">
    <property type="entry name" value="Zn peptidases"/>
    <property type="match status" value="1"/>
</dbReference>
<comment type="cofactor">
    <cofactor evidence="1">
        <name>Zn(2+)</name>
        <dbReference type="ChEBI" id="CHEBI:29105"/>
    </cofactor>
</comment>
<evidence type="ECO:0000313" key="7">
    <source>
        <dbReference type="EMBL" id="GHA26458.1"/>
    </source>
</evidence>
<dbReference type="InterPro" id="IPR002933">
    <property type="entry name" value="Peptidase_M20"/>
</dbReference>
<dbReference type="InterPro" id="IPR001261">
    <property type="entry name" value="ArgE/DapE_CS"/>
</dbReference>
<evidence type="ECO:0000256" key="1">
    <source>
        <dbReference type="ARBA" id="ARBA00001947"/>
    </source>
</evidence>
<dbReference type="SUPFAM" id="SSF55031">
    <property type="entry name" value="Bacterial exopeptidase dimerisation domain"/>
    <property type="match status" value="1"/>
</dbReference>
<sequence length="438" mass="47193">MADQQADELALAEVVEFTSGLIRIDTTNRGGGDCRERPAAEYAAERLAGAGLDPLLLERTPGRTNVVARIEGTDPSADALLVHGHLDVVPAEAAGWTVHPFSGEVRDGVVWGRGAVDMKNMDAMILAVVRFWARQGLRPRRDIVLAFTADEEASAEDGSGFLADRHPELFEGCTEGISESGAFTFHDGSGREIYPIAAGERGTAWLKLTARGRAGHGSKVNRENAVTRLAAAVTRIGEHEWPLRLTPTVRAALTELAALYGIDPDFTDVDRLLEKLGPAAKLVESTVRNSANPTMLDAGYKLNVIPGEAVAHVDGRCLPGAEEEFTATLDELTGPDVDWEFAHREVALQAPVDAPVFARMRAAVEEFAPGGHVVPYCMSGGTDAKQFSRLGITGYGFAPLKLPVDLDYQALFHGVDERVPVEALHFGVRVLDRFLRTA</sequence>
<comment type="caution">
    <text evidence="7">The sequence shown here is derived from an EMBL/GenBank/DDBJ whole genome shotgun (WGS) entry which is preliminary data.</text>
</comment>
<evidence type="ECO:0000313" key="8">
    <source>
        <dbReference type="Proteomes" id="UP000653644"/>
    </source>
</evidence>
<dbReference type="Gene3D" id="1.10.150.900">
    <property type="match status" value="1"/>
</dbReference>
<keyword evidence="3" id="KW-0479">Metal-binding</keyword>
<dbReference type="Gene3D" id="3.30.70.360">
    <property type="match status" value="1"/>
</dbReference>
<organism evidence="7 8">
    <name type="scientific">Streptomyces canarius</name>
    <dbReference type="NCBI Taxonomy" id="285453"/>
    <lineage>
        <taxon>Bacteria</taxon>
        <taxon>Bacillati</taxon>
        <taxon>Actinomycetota</taxon>
        <taxon>Actinomycetes</taxon>
        <taxon>Kitasatosporales</taxon>
        <taxon>Streptomycetaceae</taxon>
        <taxon>Streptomyces</taxon>
    </lineage>
</organism>
<dbReference type="RefSeq" id="WP_189886766.1">
    <property type="nucleotide sequence ID" value="NZ_BMVN01000010.1"/>
</dbReference>
<dbReference type="Pfam" id="PF01546">
    <property type="entry name" value="Peptidase_M20"/>
    <property type="match status" value="1"/>
</dbReference>
<protein>
    <recommendedName>
        <fullName evidence="6">Peptidase M20 dimerisation domain-containing protein</fullName>
    </recommendedName>
</protein>
<dbReference type="PROSITE" id="PS00759">
    <property type="entry name" value="ARGE_DAPE_CPG2_2"/>
    <property type="match status" value="1"/>
</dbReference>
<dbReference type="EMBL" id="BMVN01000010">
    <property type="protein sequence ID" value="GHA26458.1"/>
    <property type="molecule type" value="Genomic_DNA"/>
</dbReference>
<evidence type="ECO:0000259" key="6">
    <source>
        <dbReference type="Pfam" id="PF07687"/>
    </source>
</evidence>
<dbReference type="SUPFAM" id="SSF53187">
    <property type="entry name" value="Zn-dependent exopeptidases"/>
    <property type="match status" value="1"/>
</dbReference>
<dbReference type="PANTHER" id="PTHR43808:SF8">
    <property type="entry name" value="PEPTIDASE M20 DIMERISATION DOMAIN-CONTAINING PROTEIN"/>
    <property type="match status" value="1"/>
</dbReference>
<dbReference type="Proteomes" id="UP000653644">
    <property type="component" value="Unassembled WGS sequence"/>
</dbReference>
<keyword evidence="5" id="KW-0862">Zinc</keyword>
<dbReference type="Pfam" id="PF07687">
    <property type="entry name" value="M20_dimer"/>
    <property type="match status" value="1"/>
</dbReference>
<dbReference type="NCBIfam" id="NF005913">
    <property type="entry name" value="PRK07906.1"/>
    <property type="match status" value="1"/>
</dbReference>
<evidence type="ECO:0000256" key="3">
    <source>
        <dbReference type="ARBA" id="ARBA00022723"/>
    </source>
</evidence>
<dbReference type="InterPro" id="IPR050072">
    <property type="entry name" value="Peptidase_M20A"/>
</dbReference>
<dbReference type="PANTHER" id="PTHR43808">
    <property type="entry name" value="ACETYLORNITHINE DEACETYLASE"/>
    <property type="match status" value="1"/>
</dbReference>
<proteinExistence type="inferred from homology"/>
<comment type="similarity">
    <text evidence="2">Belongs to the peptidase M20A family.</text>
</comment>
<feature type="domain" description="Peptidase M20 dimerisation" evidence="6">
    <location>
        <begin position="199"/>
        <end position="324"/>
    </location>
</feature>
<gene>
    <name evidence="7" type="ORF">GCM10010345_33980</name>
</gene>
<evidence type="ECO:0000256" key="5">
    <source>
        <dbReference type="ARBA" id="ARBA00022833"/>
    </source>
</evidence>
<dbReference type="InterPro" id="IPR036264">
    <property type="entry name" value="Bact_exopeptidase_dim_dom"/>
</dbReference>
<dbReference type="CDD" id="cd05675">
    <property type="entry name" value="M20_yscS_like"/>
    <property type="match status" value="1"/>
</dbReference>
<keyword evidence="4" id="KW-0378">Hydrolase</keyword>
<accession>A0ABQ3CQ40</accession>
<dbReference type="InterPro" id="IPR011650">
    <property type="entry name" value="Peptidase_M20_dimer"/>
</dbReference>
<keyword evidence="8" id="KW-1185">Reference proteome</keyword>
<reference evidence="8" key="1">
    <citation type="journal article" date="2019" name="Int. J. Syst. Evol. Microbiol.">
        <title>The Global Catalogue of Microorganisms (GCM) 10K type strain sequencing project: providing services to taxonomists for standard genome sequencing and annotation.</title>
        <authorList>
            <consortium name="The Broad Institute Genomics Platform"/>
            <consortium name="The Broad Institute Genome Sequencing Center for Infectious Disease"/>
            <person name="Wu L."/>
            <person name="Ma J."/>
        </authorList>
    </citation>
    <scope>NUCLEOTIDE SEQUENCE [LARGE SCALE GENOMIC DNA]</scope>
    <source>
        <strain evidence="8">JCM 4733</strain>
    </source>
</reference>
<name>A0ABQ3CQ40_9ACTN</name>
<dbReference type="PROSITE" id="PS00758">
    <property type="entry name" value="ARGE_DAPE_CPG2_1"/>
    <property type="match status" value="1"/>
</dbReference>
<evidence type="ECO:0000256" key="2">
    <source>
        <dbReference type="ARBA" id="ARBA00006247"/>
    </source>
</evidence>
<evidence type="ECO:0000256" key="4">
    <source>
        <dbReference type="ARBA" id="ARBA00022801"/>
    </source>
</evidence>